<feature type="compositionally biased region" description="Basic residues" evidence="1">
    <location>
        <begin position="238"/>
        <end position="251"/>
    </location>
</feature>
<feature type="compositionally biased region" description="Basic and acidic residues" evidence="1">
    <location>
        <begin position="118"/>
        <end position="134"/>
    </location>
</feature>
<feature type="compositionally biased region" description="Basic and acidic residues" evidence="1">
    <location>
        <begin position="349"/>
        <end position="358"/>
    </location>
</feature>
<keyword evidence="3" id="KW-1185">Reference proteome</keyword>
<feature type="compositionally biased region" description="Basic and acidic residues" evidence="1">
    <location>
        <begin position="20"/>
        <end position="39"/>
    </location>
</feature>
<evidence type="ECO:0000256" key="1">
    <source>
        <dbReference type="SAM" id="MobiDB-lite"/>
    </source>
</evidence>
<feature type="region of interest" description="Disordered" evidence="1">
    <location>
        <begin position="349"/>
        <end position="368"/>
    </location>
</feature>
<proteinExistence type="predicted"/>
<evidence type="ECO:0000313" key="2">
    <source>
        <dbReference type="EMBL" id="CCD18891.1"/>
    </source>
</evidence>
<protein>
    <submittedName>
        <fullName evidence="2">Uncharacterized protein</fullName>
    </submittedName>
</protein>
<dbReference type="AlphaFoldDB" id="F9WMX6"/>
<feature type="region of interest" description="Disordered" evidence="1">
    <location>
        <begin position="78"/>
        <end position="336"/>
    </location>
</feature>
<feature type="compositionally biased region" description="Polar residues" evidence="1">
    <location>
        <begin position="104"/>
        <end position="116"/>
    </location>
</feature>
<feature type="compositionally biased region" description="Basic and acidic residues" evidence="1">
    <location>
        <begin position="316"/>
        <end position="325"/>
    </location>
</feature>
<evidence type="ECO:0000313" key="3">
    <source>
        <dbReference type="Proteomes" id="UP000009027"/>
    </source>
</evidence>
<dbReference type="VEuPathDB" id="TriTrypDB:TvY486_0015970"/>
<feature type="compositionally biased region" description="Basic residues" evidence="1">
    <location>
        <begin position="290"/>
        <end position="299"/>
    </location>
</feature>
<feature type="compositionally biased region" description="Polar residues" evidence="1">
    <location>
        <begin position="145"/>
        <end position="162"/>
    </location>
</feature>
<feature type="compositionally biased region" description="Basic and acidic residues" evidence="1">
    <location>
        <begin position="217"/>
        <end position="226"/>
    </location>
</feature>
<dbReference type="EMBL" id="CAEX01002125">
    <property type="protein sequence ID" value="CCD18891.1"/>
    <property type="molecule type" value="Genomic_DNA"/>
</dbReference>
<accession>F9WMX6</accession>
<organism evidence="2 3">
    <name type="scientific">Trypanosoma vivax (strain Y486)</name>
    <dbReference type="NCBI Taxonomy" id="1055687"/>
    <lineage>
        <taxon>Eukaryota</taxon>
        <taxon>Discoba</taxon>
        <taxon>Euglenozoa</taxon>
        <taxon>Kinetoplastea</taxon>
        <taxon>Metakinetoplastina</taxon>
        <taxon>Trypanosomatida</taxon>
        <taxon>Trypanosomatidae</taxon>
        <taxon>Trypanosoma</taxon>
        <taxon>Duttonella</taxon>
    </lineage>
</organism>
<feature type="compositionally biased region" description="Basic residues" evidence="1">
    <location>
        <begin position="359"/>
        <end position="368"/>
    </location>
</feature>
<feature type="compositionally biased region" description="Basic residues" evidence="1">
    <location>
        <begin position="200"/>
        <end position="212"/>
    </location>
</feature>
<reference evidence="2 3" key="1">
    <citation type="journal article" date="2012" name="Proc. Natl. Acad. Sci. U.S.A.">
        <title>Antigenic diversity is generated by distinct evolutionary mechanisms in African trypanosome species.</title>
        <authorList>
            <person name="Jackson A.P."/>
            <person name="Berry A."/>
            <person name="Aslett M."/>
            <person name="Allison H.C."/>
            <person name="Burton P."/>
            <person name="Vavrova-Anderson J."/>
            <person name="Brown R."/>
            <person name="Browne H."/>
            <person name="Corton N."/>
            <person name="Hauser H."/>
            <person name="Gamble J."/>
            <person name="Gilderthorp R."/>
            <person name="Marcello L."/>
            <person name="McQuillan J."/>
            <person name="Otto T.D."/>
            <person name="Quail M.A."/>
            <person name="Sanders M.J."/>
            <person name="van Tonder A."/>
            <person name="Ginger M.L."/>
            <person name="Field M.C."/>
            <person name="Barry J.D."/>
            <person name="Hertz-Fowler C."/>
            <person name="Berriman M."/>
        </authorList>
    </citation>
    <scope>NUCLEOTIDE SEQUENCE</scope>
    <source>
        <strain evidence="2 3">Y486</strain>
    </source>
</reference>
<feature type="compositionally biased region" description="Basic and acidic residues" evidence="1">
    <location>
        <begin position="277"/>
        <end position="289"/>
    </location>
</feature>
<sequence>MEKKEHAIKAQTFLVQHCGKHTEEQGKGKDRCTAPEKSRQGKKAGHSARNAEGRNAIGTRRRCLTMSARRVRRVRNCAGTQQAAEGRLNKGNVRGDMATGPNAAETTTNMTHNRTAQHAREDTKGVDRHADKRAEKKGRRKAETCTATSGSTAQGNKEGSTRQGRRWHLRETRMRTHRAKALEGKNTAVKMAPAGGTRIRPGHVHRAHKHGSNKPQVTREKSAAKERRPHKAPSPERQRRKKTGAKGRHTWRPTATHSMQNRTRCRETRRTKQKQKKSQDHRTAVDPRKERRIRSRRTSGTRSEHNQAKQKKTKRRNENTNKDTPNKGTARKQRKWTCARVRWGTHLINEHHSAEIKATHARTKSRGK</sequence>
<dbReference type="Proteomes" id="UP000009027">
    <property type="component" value="Unassembled WGS sequence"/>
</dbReference>
<feature type="region of interest" description="Disordered" evidence="1">
    <location>
        <begin position="18"/>
        <end position="55"/>
    </location>
</feature>
<name>F9WMX6_TRYVY</name>
<gene>
    <name evidence="2" type="ORF">TvY486_0015970</name>
</gene>